<dbReference type="OrthoDB" id="621570at2"/>
<evidence type="ECO:0000256" key="3">
    <source>
        <dbReference type="ARBA" id="ARBA00022729"/>
    </source>
</evidence>
<organism evidence="8 9">
    <name type="scientific">Mucilaginibacter gracilis</name>
    <dbReference type="NCBI Taxonomy" id="423350"/>
    <lineage>
        <taxon>Bacteria</taxon>
        <taxon>Pseudomonadati</taxon>
        <taxon>Bacteroidota</taxon>
        <taxon>Sphingobacteriia</taxon>
        <taxon>Sphingobacteriales</taxon>
        <taxon>Sphingobacteriaceae</taxon>
        <taxon>Mucilaginibacter</taxon>
    </lineage>
</organism>
<feature type="domain" description="RagB/SusD" evidence="6">
    <location>
        <begin position="314"/>
        <end position="472"/>
    </location>
</feature>
<gene>
    <name evidence="8" type="ORF">BDD43_1114</name>
</gene>
<dbReference type="CDD" id="cd08977">
    <property type="entry name" value="SusD"/>
    <property type="match status" value="1"/>
</dbReference>
<keyword evidence="5" id="KW-0998">Cell outer membrane</keyword>
<evidence type="ECO:0000256" key="5">
    <source>
        <dbReference type="ARBA" id="ARBA00023237"/>
    </source>
</evidence>
<dbReference type="InterPro" id="IPR011990">
    <property type="entry name" value="TPR-like_helical_dom_sf"/>
</dbReference>
<comment type="subcellular location">
    <subcellularLocation>
        <location evidence="1">Cell outer membrane</location>
    </subcellularLocation>
</comment>
<name>A0A495IY43_9SPHI</name>
<sequence>MKIKNTHIKAVAMVLTSSLLLTGCQKYLNNSELPAGTIAGTDAYVSDNSVASIVTGSLNALNSSGPSNFAQFTGFYTDELAVMPNSTSNTPVQQAYANSILAANINYWSPTYSKIYALNLAIEGINTTPSKLYFKNQWLGECYFLRAFDYYYLTSLYGDAALALTSDFNVTSKLSRAPQSQVYGQIISDLLKAKSLLPTDFMNGYGTATSDRARPNRYAAEAMLAKMYLTTRDWTNAAAMADSVISNTTLFKMVAPASVFLTNSAETIWAMATTNDVPTNEYTIYNNAMPAITATDPVKLNVFGQLTNSLRLSFEANDARYTNWVRSTTYTGITPNATYYFPNKYKSNVIGNERSVILRLAEMYLIRAEARAQLKNITGAQADINVVRTRAGLPNTTAGMQTDLLTAVAQERRVELFTEMGNRFFDLRRTGTLDATMLALKGSGVWASYKQFWPIPLTEMSYNPNMVQTPGY</sequence>
<dbReference type="GO" id="GO:0009279">
    <property type="term" value="C:cell outer membrane"/>
    <property type="evidence" value="ECO:0007669"/>
    <property type="project" value="UniProtKB-SubCell"/>
</dbReference>
<dbReference type="PROSITE" id="PS51257">
    <property type="entry name" value="PROKAR_LIPOPROTEIN"/>
    <property type="match status" value="1"/>
</dbReference>
<dbReference type="InterPro" id="IPR012944">
    <property type="entry name" value="SusD_RagB_dom"/>
</dbReference>
<evidence type="ECO:0000313" key="8">
    <source>
        <dbReference type="EMBL" id="RKR80974.1"/>
    </source>
</evidence>
<dbReference type="RefSeq" id="WP_008507843.1">
    <property type="nucleotide sequence ID" value="NZ_RBKU01000001.1"/>
</dbReference>
<evidence type="ECO:0000259" key="6">
    <source>
        <dbReference type="Pfam" id="PF07980"/>
    </source>
</evidence>
<comment type="caution">
    <text evidence="8">The sequence shown here is derived from an EMBL/GenBank/DDBJ whole genome shotgun (WGS) entry which is preliminary data.</text>
</comment>
<keyword evidence="3" id="KW-0732">Signal</keyword>
<dbReference type="Proteomes" id="UP000268007">
    <property type="component" value="Unassembled WGS sequence"/>
</dbReference>
<dbReference type="SUPFAM" id="SSF48452">
    <property type="entry name" value="TPR-like"/>
    <property type="match status" value="1"/>
</dbReference>
<keyword evidence="9" id="KW-1185">Reference proteome</keyword>
<reference evidence="8 9" key="1">
    <citation type="submission" date="2018-10" db="EMBL/GenBank/DDBJ databases">
        <title>Genomic Encyclopedia of Archaeal and Bacterial Type Strains, Phase II (KMG-II): from individual species to whole genera.</title>
        <authorList>
            <person name="Goeker M."/>
        </authorList>
    </citation>
    <scope>NUCLEOTIDE SEQUENCE [LARGE SCALE GENOMIC DNA]</scope>
    <source>
        <strain evidence="8 9">DSM 18602</strain>
    </source>
</reference>
<dbReference type="Gene3D" id="1.25.40.390">
    <property type="match status" value="1"/>
</dbReference>
<dbReference type="Pfam" id="PF14322">
    <property type="entry name" value="SusD-like_3"/>
    <property type="match status" value="1"/>
</dbReference>
<accession>A0A495IY43</accession>
<dbReference type="Pfam" id="PF07980">
    <property type="entry name" value="SusD_RagB"/>
    <property type="match status" value="1"/>
</dbReference>
<comment type="similarity">
    <text evidence="2">Belongs to the SusD family.</text>
</comment>
<dbReference type="AlphaFoldDB" id="A0A495IY43"/>
<dbReference type="InterPro" id="IPR033985">
    <property type="entry name" value="SusD-like_N"/>
</dbReference>
<evidence type="ECO:0000259" key="7">
    <source>
        <dbReference type="Pfam" id="PF14322"/>
    </source>
</evidence>
<evidence type="ECO:0000256" key="1">
    <source>
        <dbReference type="ARBA" id="ARBA00004442"/>
    </source>
</evidence>
<feature type="domain" description="SusD-like N-terminal" evidence="7">
    <location>
        <begin position="51"/>
        <end position="229"/>
    </location>
</feature>
<keyword evidence="4" id="KW-0472">Membrane</keyword>
<evidence type="ECO:0000256" key="4">
    <source>
        <dbReference type="ARBA" id="ARBA00023136"/>
    </source>
</evidence>
<dbReference type="EMBL" id="RBKU01000001">
    <property type="protein sequence ID" value="RKR80974.1"/>
    <property type="molecule type" value="Genomic_DNA"/>
</dbReference>
<evidence type="ECO:0000313" key="9">
    <source>
        <dbReference type="Proteomes" id="UP000268007"/>
    </source>
</evidence>
<protein>
    <submittedName>
        <fullName evidence="8">Putative outer membrane starch-binding protein</fullName>
    </submittedName>
</protein>
<proteinExistence type="inferred from homology"/>
<evidence type="ECO:0000256" key="2">
    <source>
        <dbReference type="ARBA" id="ARBA00006275"/>
    </source>
</evidence>